<feature type="domain" description="Zn(2)-C6 fungal-type" evidence="6">
    <location>
        <begin position="12"/>
        <end position="42"/>
    </location>
</feature>
<dbReference type="Gene3D" id="4.10.240.10">
    <property type="entry name" value="Zn(2)-C6 fungal-type DNA-binding domain"/>
    <property type="match status" value="1"/>
</dbReference>
<reference evidence="7" key="1">
    <citation type="submission" date="2022-12" db="EMBL/GenBank/DDBJ databases">
        <authorList>
            <person name="Petersen C."/>
        </authorList>
    </citation>
    <scope>NUCLEOTIDE SEQUENCE</scope>
    <source>
        <strain evidence="7">IBT 35675</strain>
    </source>
</reference>
<keyword evidence="8" id="KW-1185">Reference proteome</keyword>
<dbReference type="Proteomes" id="UP001148299">
    <property type="component" value="Unassembled WGS sequence"/>
</dbReference>
<proteinExistence type="predicted"/>
<keyword evidence="2" id="KW-0238">DNA-binding</keyword>
<dbReference type="InterPro" id="IPR036864">
    <property type="entry name" value="Zn2-C6_fun-type_DNA-bd_sf"/>
</dbReference>
<evidence type="ECO:0000256" key="4">
    <source>
        <dbReference type="ARBA" id="ARBA00023242"/>
    </source>
</evidence>
<organism evidence="7 8">
    <name type="scientific">Penicillium brevicompactum</name>
    <dbReference type="NCBI Taxonomy" id="5074"/>
    <lineage>
        <taxon>Eukaryota</taxon>
        <taxon>Fungi</taxon>
        <taxon>Dikarya</taxon>
        <taxon>Ascomycota</taxon>
        <taxon>Pezizomycotina</taxon>
        <taxon>Eurotiomycetes</taxon>
        <taxon>Eurotiomycetidae</taxon>
        <taxon>Eurotiales</taxon>
        <taxon>Aspergillaceae</taxon>
        <taxon>Penicillium</taxon>
    </lineage>
</organism>
<evidence type="ECO:0000256" key="5">
    <source>
        <dbReference type="SAM" id="MobiDB-lite"/>
    </source>
</evidence>
<evidence type="ECO:0000259" key="6">
    <source>
        <dbReference type="PROSITE" id="PS50048"/>
    </source>
</evidence>
<feature type="region of interest" description="Disordered" evidence="5">
    <location>
        <begin position="53"/>
        <end position="83"/>
    </location>
</feature>
<sequence>MARRTHKKSRNGCIECKRRHMKCDEKRPICSNCVSSQRHCEFAEPYSFVEGSRSASREATTASPSTVSTPGALPPRSVPEPVTAPEDAAVNMLHVEFVHNLCSERMNIFNSMDAALATVSFTDILHHGLDAPYLMNELLSLSALHLSIAKPEKQKFYQHHSTQLQNYALSSFNALSLHITDENTVPIFLFAGILGLHKLCETLVFRDDNFESFLDRFVQYVILHNGVRMVVGQGRWHRLQQTSLKPLLELGNQIPALDSTLGPVCQGLLDRIRALDLDDSVFETYKQAVQAVQSVMTLIEQRAPGKHSLDVLAAWSVLVPREYIDLLAERRCEALVIFAHYGALLDTHKHMWMFGDGGEYVVNSISQYLGTQWEEWLQWPLQTLTGKTHVHV</sequence>
<dbReference type="Pfam" id="PF00172">
    <property type="entry name" value="Zn_clus"/>
    <property type="match status" value="1"/>
</dbReference>
<dbReference type="InterPro" id="IPR053157">
    <property type="entry name" value="Sterol_Uptake_Regulator"/>
</dbReference>
<protein>
    <recommendedName>
        <fullName evidence="6">Zn(2)-C6 fungal-type domain-containing protein</fullName>
    </recommendedName>
</protein>
<reference evidence="7" key="2">
    <citation type="journal article" date="2023" name="IMA Fungus">
        <title>Comparative genomic study of the Penicillium genus elucidates a diverse pangenome and 15 lateral gene transfer events.</title>
        <authorList>
            <person name="Petersen C."/>
            <person name="Sorensen T."/>
            <person name="Nielsen M.R."/>
            <person name="Sondergaard T.E."/>
            <person name="Sorensen J.L."/>
            <person name="Fitzpatrick D.A."/>
            <person name="Frisvad J.C."/>
            <person name="Nielsen K.L."/>
        </authorList>
    </citation>
    <scope>NUCLEOTIDE SEQUENCE</scope>
    <source>
        <strain evidence="7">IBT 35675</strain>
    </source>
</reference>
<comment type="caution">
    <text evidence="7">The sequence shown here is derived from an EMBL/GenBank/DDBJ whole genome shotgun (WGS) entry which is preliminary data.</text>
</comment>
<dbReference type="GO" id="GO:0008270">
    <property type="term" value="F:zinc ion binding"/>
    <property type="evidence" value="ECO:0007669"/>
    <property type="project" value="InterPro"/>
</dbReference>
<name>A0A9W9R0Z0_PENBR</name>
<dbReference type="PROSITE" id="PS00463">
    <property type="entry name" value="ZN2_CY6_FUNGAL_1"/>
    <property type="match status" value="1"/>
</dbReference>
<keyword evidence="1" id="KW-0805">Transcription regulation</keyword>
<feature type="compositionally biased region" description="Low complexity" evidence="5">
    <location>
        <begin position="53"/>
        <end position="70"/>
    </location>
</feature>
<dbReference type="GO" id="GO:0003677">
    <property type="term" value="F:DNA binding"/>
    <property type="evidence" value="ECO:0007669"/>
    <property type="project" value="UniProtKB-KW"/>
</dbReference>
<keyword evidence="4" id="KW-0539">Nucleus</keyword>
<dbReference type="GO" id="GO:0001228">
    <property type="term" value="F:DNA-binding transcription activator activity, RNA polymerase II-specific"/>
    <property type="evidence" value="ECO:0007669"/>
    <property type="project" value="TreeGrafter"/>
</dbReference>
<evidence type="ECO:0000313" key="7">
    <source>
        <dbReference type="EMBL" id="KAJ5350134.1"/>
    </source>
</evidence>
<gene>
    <name evidence="7" type="ORF">N7541_007861</name>
</gene>
<dbReference type="InterPro" id="IPR001138">
    <property type="entry name" value="Zn2Cys6_DnaBD"/>
</dbReference>
<dbReference type="PROSITE" id="PS50048">
    <property type="entry name" value="ZN2_CY6_FUNGAL_2"/>
    <property type="match status" value="1"/>
</dbReference>
<evidence type="ECO:0000256" key="3">
    <source>
        <dbReference type="ARBA" id="ARBA00023163"/>
    </source>
</evidence>
<dbReference type="SUPFAM" id="SSF57701">
    <property type="entry name" value="Zn2/Cys6 DNA-binding domain"/>
    <property type="match status" value="1"/>
</dbReference>
<dbReference type="PANTHER" id="PTHR47784">
    <property type="entry name" value="STEROL UPTAKE CONTROL PROTEIN 2"/>
    <property type="match status" value="1"/>
</dbReference>
<keyword evidence="3" id="KW-0804">Transcription</keyword>
<evidence type="ECO:0000313" key="8">
    <source>
        <dbReference type="Proteomes" id="UP001148299"/>
    </source>
</evidence>
<dbReference type="SMART" id="SM00066">
    <property type="entry name" value="GAL4"/>
    <property type="match status" value="1"/>
</dbReference>
<accession>A0A9W9R0Z0</accession>
<evidence type="ECO:0000256" key="1">
    <source>
        <dbReference type="ARBA" id="ARBA00023015"/>
    </source>
</evidence>
<dbReference type="PANTHER" id="PTHR47784:SF4">
    <property type="entry name" value="ZN(II)2CYS6 TRANSCRIPTION FACTOR (EUROFUNG)"/>
    <property type="match status" value="1"/>
</dbReference>
<evidence type="ECO:0000256" key="2">
    <source>
        <dbReference type="ARBA" id="ARBA00023125"/>
    </source>
</evidence>
<dbReference type="AlphaFoldDB" id="A0A9W9R0Z0"/>
<dbReference type="CDD" id="cd00067">
    <property type="entry name" value="GAL4"/>
    <property type="match status" value="1"/>
</dbReference>
<dbReference type="EMBL" id="JAPZBR010000006">
    <property type="protein sequence ID" value="KAJ5350134.1"/>
    <property type="molecule type" value="Genomic_DNA"/>
</dbReference>